<sequence length="129" mass="14864">MGKLPTNSQCSRSLTAWYNIEVHWTAAQLEMMFTYVYGFHVCASIMLEGMLLAYTVHCSPVYGGLKGPTRQRAGWILHERAISVKYYNHSVVHIYPNYRFARSVIVLLYESDVVVIVVVVNPVREFTRF</sequence>
<proteinExistence type="predicted"/>
<dbReference type="AlphaFoldDB" id="A0A8D8TIW1"/>
<dbReference type="EMBL" id="HBUF01278778">
    <property type="protein sequence ID" value="CAG6686872.1"/>
    <property type="molecule type" value="Transcribed_RNA"/>
</dbReference>
<evidence type="ECO:0000313" key="1">
    <source>
        <dbReference type="EMBL" id="CAG6686872.1"/>
    </source>
</evidence>
<organism evidence="1">
    <name type="scientific">Cacopsylla melanoneura</name>
    <dbReference type="NCBI Taxonomy" id="428564"/>
    <lineage>
        <taxon>Eukaryota</taxon>
        <taxon>Metazoa</taxon>
        <taxon>Ecdysozoa</taxon>
        <taxon>Arthropoda</taxon>
        <taxon>Hexapoda</taxon>
        <taxon>Insecta</taxon>
        <taxon>Pterygota</taxon>
        <taxon>Neoptera</taxon>
        <taxon>Paraneoptera</taxon>
        <taxon>Hemiptera</taxon>
        <taxon>Sternorrhyncha</taxon>
        <taxon>Psylloidea</taxon>
        <taxon>Psyllidae</taxon>
        <taxon>Psyllinae</taxon>
        <taxon>Cacopsylla</taxon>
    </lineage>
</organism>
<accession>A0A8D8TIW1</accession>
<name>A0A8D8TIW1_9HEMI</name>
<reference evidence="1" key="1">
    <citation type="submission" date="2021-05" db="EMBL/GenBank/DDBJ databases">
        <authorList>
            <person name="Alioto T."/>
            <person name="Alioto T."/>
            <person name="Gomez Garrido J."/>
        </authorList>
    </citation>
    <scope>NUCLEOTIDE SEQUENCE</scope>
</reference>
<protein>
    <submittedName>
        <fullName evidence="1">Uncharacterized protein</fullName>
    </submittedName>
</protein>